<organism evidence="2 3">
    <name type="scientific">Helicobacter enhydrae</name>
    <dbReference type="NCBI Taxonomy" id="222136"/>
    <lineage>
        <taxon>Bacteria</taxon>
        <taxon>Pseudomonadati</taxon>
        <taxon>Campylobacterota</taxon>
        <taxon>Epsilonproteobacteria</taxon>
        <taxon>Campylobacterales</taxon>
        <taxon>Helicobacteraceae</taxon>
        <taxon>Helicobacter</taxon>
    </lineage>
</organism>
<accession>A0A1B1U3X8</accession>
<evidence type="ECO:0000313" key="3">
    <source>
        <dbReference type="Proteomes" id="UP000092884"/>
    </source>
</evidence>
<dbReference type="Proteomes" id="UP000092884">
    <property type="component" value="Chromosome"/>
</dbReference>
<sequence>MMQKALYEEVIEEIGTQTLARLGLNVFSLNTYASYGASVQMTLDANRVYNQHKNNDKYFGQTFEELDIGFQNIKDSLFNRGNKTYTTDTLADIKKVREILASGKNLENLDEKDRAKVEYILAYYDDEVKNMNLDKLGDLVKKNHPIVDTVTIDKDGNAIKTAQLKVIKDTNGLLKDKYLKGDKDNKAANELRMPFDDYKRHKENLEKMIENGKKYPGNDQKVAKAEKAKIALKKLNENNVCNRLMAENPRTTAVVTQSLAAGSHIAQAGFSDAIVVTLSTLANGIIWEVKDMFNGRIDTEVSIMTRIKRLLQKVLKAFQDTFARGAGFGAIDVAVGIVGQIFKSIAASLRQLWRALRTSAKSIYNGIYSYAKGEIKDFRTLIKTILKSLFSAAWVVGAVGLEKQLETALLGIMPPLAPFVAPVLAIVAAAFAVVITNRSIDMAIDSLFGMLAARDKAKLRAEEIADWIAEKLPALMENGIKLEELIEETHFKRLTTIDSSFKDYQLAYANNDDRGTYNALNRICELYGETLDTKDICDVEKTLKTSDRTGKLQW</sequence>
<keyword evidence="1" id="KW-0472">Membrane</keyword>
<dbReference type="KEGG" id="het:BBW65_00890"/>
<dbReference type="AlphaFoldDB" id="A0A1B1U3X8"/>
<feature type="transmembrane region" description="Helical" evidence="1">
    <location>
        <begin position="416"/>
        <end position="435"/>
    </location>
</feature>
<proteinExistence type="predicted"/>
<keyword evidence="3" id="KW-1185">Reference proteome</keyword>
<dbReference type="STRING" id="222136.BBW65_00890"/>
<evidence type="ECO:0000256" key="1">
    <source>
        <dbReference type="SAM" id="Phobius"/>
    </source>
</evidence>
<reference evidence="3" key="1">
    <citation type="submission" date="2016-07" db="EMBL/GenBank/DDBJ databases">
        <authorList>
            <person name="Florea S."/>
            <person name="Webb J.S."/>
            <person name="Jaromczyk J."/>
            <person name="Schardl C.L."/>
        </authorList>
    </citation>
    <scope>NUCLEOTIDE SEQUENCE [LARGE SCALE GENOMIC DNA]</scope>
    <source>
        <strain evidence="3">MIT 01-6242</strain>
    </source>
</reference>
<protein>
    <submittedName>
        <fullName evidence="2">Uncharacterized protein</fullName>
    </submittedName>
</protein>
<gene>
    <name evidence="2" type="ORF">BBW65_00890</name>
</gene>
<dbReference type="EMBL" id="CP016503">
    <property type="protein sequence ID" value="ANV97458.1"/>
    <property type="molecule type" value="Genomic_DNA"/>
</dbReference>
<keyword evidence="1" id="KW-0812">Transmembrane</keyword>
<evidence type="ECO:0000313" key="2">
    <source>
        <dbReference type="EMBL" id="ANV97458.1"/>
    </source>
</evidence>
<keyword evidence="1" id="KW-1133">Transmembrane helix</keyword>
<name>A0A1B1U3X8_9HELI</name>